<feature type="transmembrane region" description="Helical" evidence="1">
    <location>
        <begin position="104"/>
        <end position="123"/>
    </location>
</feature>
<keyword evidence="1" id="KW-1133">Transmembrane helix</keyword>
<dbReference type="EMBL" id="FOVM01000009">
    <property type="protein sequence ID" value="SFN96954.1"/>
    <property type="molecule type" value="Genomic_DNA"/>
</dbReference>
<proteinExistence type="predicted"/>
<feature type="transmembrane region" description="Helical" evidence="1">
    <location>
        <begin position="226"/>
        <end position="247"/>
    </location>
</feature>
<evidence type="ECO:0000313" key="3">
    <source>
        <dbReference type="EMBL" id="SFN96954.1"/>
    </source>
</evidence>
<name>A0A1I5DCF4_9MICO</name>
<protein>
    <recommendedName>
        <fullName evidence="2">CAAX prenyl protease 2/Lysostaphin resistance protein A-like domain-containing protein</fullName>
    </recommendedName>
</protein>
<dbReference type="STRING" id="995034.SAMN05216219_2821"/>
<feature type="transmembrane region" description="Helical" evidence="1">
    <location>
        <begin position="61"/>
        <end position="83"/>
    </location>
</feature>
<organism evidence="3 4">
    <name type="scientific">Mycetocola miduiensis</name>
    <dbReference type="NCBI Taxonomy" id="995034"/>
    <lineage>
        <taxon>Bacteria</taxon>
        <taxon>Bacillati</taxon>
        <taxon>Actinomycetota</taxon>
        <taxon>Actinomycetes</taxon>
        <taxon>Micrococcales</taxon>
        <taxon>Microbacteriaceae</taxon>
        <taxon>Mycetocola</taxon>
    </lineage>
</organism>
<dbReference type="Pfam" id="PF02517">
    <property type="entry name" value="Rce1-like"/>
    <property type="match status" value="1"/>
</dbReference>
<dbReference type="InterPro" id="IPR003675">
    <property type="entry name" value="Rce1/LyrA-like_dom"/>
</dbReference>
<sequence>MPESSQARAWWEIVIVLGLSVGASAVYSLVSIVARVTDETPLADQSAELNTSQSEREWLDFSYQFLGIFFGLFVVALVLFLLWQGGRSGFARIGLDFTAGWSDVWRGILLFLAIGIPGILLYAGGRAAGLTVAVEASPLESYWWTIPVLIFAALRAGLVEEVIVVGYLFTRLRERGWTDWMIILATALLRGIYHLYQGVGPFFGNIAMGILFGWCYRRWGRVMPLVIAHTLLDVASFVGYPIAAGLWPDLFTSPK</sequence>
<dbReference type="GO" id="GO:0080120">
    <property type="term" value="P:CAAX-box protein maturation"/>
    <property type="evidence" value="ECO:0007669"/>
    <property type="project" value="UniProtKB-ARBA"/>
</dbReference>
<keyword evidence="4" id="KW-1185">Reference proteome</keyword>
<dbReference type="GO" id="GO:0004175">
    <property type="term" value="F:endopeptidase activity"/>
    <property type="evidence" value="ECO:0007669"/>
    <property type="project" value="UniProtKB-ARBA"/>
</dbReference>
<dbReference type="AlphaFoldDB" id="A0A1I5DCF4"/>
<evidence type="ECO:0000313" key="4">
    <source>
        <dbReference type="Proteomes" id="UP000198867"/>
    </source>
</evidence>
<feature type="transmembrane region" description="Helical" evidence="1">
    <location>
        <begin position="202"/>
        <end position="219"/>
    </location>
</feature>
<gene>
    <name evidence="3" type="ORF">SAMN05216219_2821</name>
</gene>
<feature type="domain" description="CAAX prenyl protease 2/Lysostaphin resistance protein A-like" evidence="2">
    <location>
        <begin position="143"/>
        <end position="234"/>
    </location>
</feature>
<feature type="transmembrane region" description="Helical" evidence="1">
    <location>
        <begin position="9"/>
        <end position="34"/>
    </location>
</feature>
<dbReference type="RefSeq" id="WP_090712556.1">
    <property type="nucleotide sequence ID" value="NZ_FOVM01000009.1"/>
</dbReference>
<accession>A0A1I5DCF4</accession>
<dbReference type="Proteomes" id="UP000198867">
    <property type="component" value="Unassembled WGS sequence"/>
</dbReference>
<evidence type="ECO:0000259" key="2">
    <source>
        <dbReference type="Pfam" id="PF02517"/>
    </source>
</evidence>
<reference evidence="4" key="1">
    <citation type="submission" date="2016-10" db="EMBL/GenBank/DDBJ databases">
        <authorList>
            <person name="Varghese N."/>
            <person name="Submissions S."/>
        </authorList>
    </citation>
    <scope>NUCLEOTIDE SEQUENCE [LARGE SCALE GENOMIC DNA]</scope>
    <source>
        <strain evidence="4">CGMCC 1.11101</strain>
    </source>
</reference>
<feature type="transmembrane region" description="Helical" evidence="1">
    <location>
        <begin position="177"/>
        <end position="196"/>
    </location>
</feature>
<keyword evidence="1" id="KW-0812">Transmembrane</keyword>
<keyword evidence="1" id="KW-0472">Membrane</keyword>
<evidence type="ECO:0000256" key="1">
    <source>
        <dbReference type="SAM" id="Phobius"/>
    </source>
</evidence>
<feature type="transmembrane region" description="Helical" evidence="1">
    <location>
        <begin position="143"/>
        <end position="170"/>
    </location>
</feature>
<dbReference type="OrthoDB" id="4453618at2"/>